<reference evidence="2" key="1">
    <citation type="submission" date="2021-06" db="EMBL/GenBank/DDBJ databases">
        <authorList>
            <person name="Kallberg Y."/>
            <person name="Tangrot J."/>
            <person name="Rosling A."/>
        </authorList>
    </citation>
    <scope>NUCLEOTIDE SEQUENCE</scope>
    <source>
        <strain evidence="2">MT106</strain>
    </source>
</reference>
<feature type="region of interest" description="Disordered" evidence="1">
    <location>
        <begin position="1"/>
        <end position="31"/>
    </location>
</feature>
<evidence type="ECO:0000313" key="2">
    <source>
        <dbReference type="EMBL" id="CAG8440865.1"/>
    </source>
</evidence>
<dbReference type="AlphaFoldDB" id="A0A9N8YN91"/>
<organism evidence="2 3">
    <name type="scientific">Ambispora gerdemannii</name>
    <dbReference type="NCBI Taxonomy" id="144530"/>
    <lineage>
        <taxon>Eukaryota</taxon>
        <taxon>Fungi</taxon>
        <taxon>Fungi incertae sedis</taxon>
        <taxon>Mucoromycota</taxon>
        <taxon>Glomeromycotina</taxon>
        <taxon>Glomeromycetes</taxon>
        <taxon>Archaeosporales</taxon>
        <taxon>Ambisporaceae</taxon>
        <taxon>Ambispora</taxon>
    </lineage>
</organism>
<gene>
    <name evidence="2" type="ORF">AGERDE_LOCUS1054</name>
</gene>
<keyword evidence="3" id="KW-1185">Reference proteome</keyword>
<dbReference type="EMBL" id="CAJVPL010000066">
    <property type="protein sequence ID" value="CAG8440865.1"/>
    <property type="molecule type" value="Genomic_DNA"/>
</dbReference>
<accession>A0A9N8YN91</accession>
<proteinExistence type="predicted"/>
<protein>
    <submittedName>
        <fullName evidence="2">11564_t:CDS:1</fullName>
    </submittedName>
</protein>
<evidence type="ECO:0000256" key="1">
    <source>
        <dbReference type="SAM" id="MobiDB-lite"/>
    </source>
</evidence>
<comment type="caution">
    <text evidence="2">The sequence shown here is derived from an EMBL/GenBank/DDBJ whole genome shotgun (WGS) entry which is preliminary data.</text>
</comment>
<name>A0A9N8YN91_9GLOM</name>
<evidence type="ECO:0000313" key="3">
    <source>
        <dbReference type="Proteomes" id="UP000789831"/>
    </source>
</evidence>
<dbReference type="Proteomes" id="UP000789831">
    <property type="component" value="Unassembled WGS sequence"/>
</dbReference>
<sequence length="71" mass="8381">MNQQNQQQNQQNQPQNQPNQPQNQQNQLLQQQQAQIINGSFNIYDEPRTHLENDVLTILSESYHMISDANY</sequence>